<protein>
    <submittedName>
        <fullName evidence="3">Uncharacterized protein</fullName>
    </submittedName>
</protein>
<evidence type="ECO:0000313" key="3">
    <source>
        <dbReference type="EMBL" id="KYN15685.1"/>
    </source>
</evidence>
<sequence length="325" mass="36127">MSLTSRTNRWASRVIIILQLVTWNAVGIILLHRGVSTLHKRILETSNVVEVDPPTGLESVVSSTRHEYDLSTQQQPINKNVEIIQIDPSLGDDTNLSGLIAIRNERLKNASEIFSEKQPSTFFLADPLAVPTTENKDVMNKISRIARDREHILGNRISNNIHAEEDVTSTSDYSESKIAGSVLRKEEDLDVVENATRATVHETSSTLGKEADQDQFTIRTGKSNVKFSRVNENIATTAVALVSIGAIMLLVGPIVIVMRILDERRQARKLMALPSRSREDLPPTYEQAVLMDEAPRYSTLALNYDRTPPPSPTFSSTYTFSNSAT</sequence>
<keyword evidence="2" id="KW-1133">Transmembrane helix</keyword>
<reference evidence="3 4" key="1">
    <citation type="submission" date="2015-09" db="EMBL/GenBank/DDBJ databases">
        <title>Trachymyrmex cornetzi WGS genome.</title>
        <authorList>
            <person name="Nygaard S."/>
            <person name="Hu H."/>
            <person name="Boomsma J."/>
            <person name="Zhang G."/>
        </authorList>
    </citation>
    <scope>NUCLEOTIDE SEQUENCE [LARGE SCALE GENOMIC DNA]</scope>
    <source>
        <strain evidence="3">Tcor2-1</strain>
        <tissue evidence="3">Whole body</tissue>
    </source>
</reference>
<evidence type="ECO:0000313" key="4">
    <source>
        <dbReference type="Proteomes" id="UP000078492"/>
    </source>
</evidence>
<gene>
    <name evidence="3" type="ORF">ALC57_12087</name>
</gene>
<proteinExistence type="predicted"/>
<dbReference type="AlphaFoldDB" id="A0A151J1C9"/>
<keyword evidence="4" id="KW-1185">Reference proteome</keyword>
<dbReference type="EMBL" id="KQ980522">
    <property type="protein sequence ID" value="KYN15685.1"/>
    <property type="molecule type" value="Genomic_DNA"/>
</dbReference>
<name>A0A151J1C9_9HYME</name>
<feature type="compositionally biased region" description="Low complexity" evidence="1">
    <location>
        <begin position="313"/>
        <end position="325"/>
    </location>
</feature>
<keyword evidence="2" id="KW-0812">Transmembrane</keyword>
<dbReference type="Proteomes" id="UP000078492">
    <property type="component" value="Unassembled WGS sequence"/>
</dbReference>
<organism evidence="3 4">
    <name type="scientific">Trachymyrmex cornetzi</name>
    <dbReference type="NCBI Taxonomy" id="471704"/>
    <lineage>
        <taxon>Eukaryota</taxon>
        <taxon>Metazoa</taxon>
        <taxon>Ecdysozoa</taxon>
        <taxon>Arthropoda</taxon>
        <taxon>Hexapoda</taxon>
        <taxon>Insecta</taxon>
        <taxon>Pterygota</taxon>
        <taxon>Neoptera</taxon>
        <taxon>Endopterygota</taxon>
        <taxon>Hymenoptera</taxon>
        <taxon>Apocrita</taxon>
        <taxon>Aculeata</taxon>
        <taxon>Formicoidea</taxon>
        <taxon>Formicidae</taxon>
        <taxon>Myrmicinae</taxon>
        <taxon>Trachymyrmex</taxon>
    </lineage>
</organism>
<feature type="transmembrane region" description="Helical" evidence="2">
    <location>
        <begin position="238"/>
        <end position="261"/>
    </location>
</feature>
<feature type="transmembrane region" description="Helical" evidence="2">
    <location>
        <begin position="12"/>
        <end position="31"/>
    </location>
</feature>
<accession>A0A151J1C9</accession>
<evidence type="ECO:0000256" key="2">
    <source>
        <dbReference type="SAM" id="Phobius"/>
    </source>
</evidence>
<evidence type="ECO:0000256" key="1">
    <source>
        <dbReference type="SAM" id="MobiDB-lite"/>
    </source>
</evidence>
<keyword evidence="2" id="KW-0472">Membrane</keyword>
<dbReference type="OrthoDB" id="8196450at2759"/>
<feature type="region of interest" description="Disordered" evidence="1">
    <location>
        <begin position="305"/>
        <end position="325"/>
    </location>
</feature>